<feature type="region of interest" description="Disordered" evidence="1">
    <location>
        <begin position="1"/>
        <end position="32"/>
    </location>
</feature>
<evidence type="ECO:0000313" key="2">
    <source>
        <dbReference type="EMBL" id="KAL0268707.1"/>
    </source>
</evidence>
<dbReference type="AlphaFoldDB" id="A0AAW2HG51"/>
<sequence>MAFGFGPINPFGLSRTRVSTRRSGGRCSKSRPKKPEVVSSCLPSLYSVVILVCLETVLLSTGSNCTKSFYVHWNTTNPM</sequence>
<reference evidence="2" key="1">
    <citation type="journal article" date="2024" name="Gigascience">
        <title>Chromosome-level genome of the poultry shaft louse Menopon gallinae provides insight into the host-switching and adaptive evolution of parasitic lice.</title>
        <authorList>
            <person name="Xu Y."/>
            <person name="Ma L."/>
            <person name="Liu S."/>
            <person name="Liang Y."/>
            <person name="Liu Q."/>
            <person name="He Z."/>
            <person name="Tian L."/>
            <person name="Duan Y."/>
            <person name="Cai W."/>
            <person name="Li H."/>
            <person name="Song F."/>
        </authorList>
    </citation>
    <scope>NUCLEOTIDE SEQUENCE</scope>
    <source>
        <strain evidence="2">Cailab_2023a</strain>
    </source>
</reference>
<name>A0AAW2HG51_9NEOP</name>
<gene>
    <name evidence="2" type="ORF">PYX00_010536</name>
</gene>
<evidence type="ECO:0000256" key="1">
    <source>
        <dbReference type="SAM" id="MobiDB-lite"/>
    </source>
</evidence>
<protein>
    <submittedName>
        <fullName evidence="2">Uncharacterized protein</fullName>
    </submittedName>
</protein>
<organism evidence="2">
    <name type="scientific">Menopon gallinae</name>
    <name type="common">poultry shaft louse</name>
    <dbReference type="NCBI Taxonomy" id="328185"/>
    <lineage>
        <taxon>Eukaryota</taxon>
        <taxon>Metazoa</taxon>
        <taxon>Ecdysozoa</taxon>
        <taxon>Arthropoda</taxon>
        <taxon>Hexapoda</taxon>
        <taxon>Insecta</taxon>
        <taxon>Pterygota</taxon>
        <taxon>Neoptera</taxon>
        <taxon>Paraneoptera</taxon>
        <taxon>Psocodea</taxon>
        <taxon>Troctomorpha</taxon>
        <taxon>Phthiraptera</taxon>
        <taxon>Amblycera</taxon>
        <taxon>Menoponidae</taxon>
        <taxon>Menopon</taxon>
    </lineage>
</organism>
<comment type="caution">
    <text evidence="2">The sequence shown here is derived from an EMBL/GenBank/DDBJ whole genome shotgun (WGS) entry which is preliminary data.</text>
</comment>
<proteinExistence type="predicted"/>
<feature type="compositionally biased region" description="Basic residues" evidence="1">
    <location>
        <begin position="18"/>
        <end position="32"/>
    </location>
</feature>
<dbReference type="EMBL" id="JARGDH010000005">
    <property type="protein sequence ID" value="KAL0268707.1"/>
    <property type="molecule type" value="Genomic_DNA"/>
</dbReference>
<accession>A0AAW2HG51</accession>